<dbReference type="Gene3D" id="2.60.120.260">
    <property type="entry name" value="Galactose-binding domain-like"/>
    <property type="match status" value="2"/>
</dbReference>
<evidence type="ECO:0000259" key="2">
    <source>
        <dbReference type="PROSITE" id="PS50222"/>
    </source>
</evidence>
<keyword evidence="1" id="KW-0732">Signal</keyword>
<dbReference type="Pfam" id="PF13290">
    <property type="entry name" value="CHB_HEX_C_1"/>
    <property type="match status" value="1"/>
</dbReference>
<name>A0ABT3G0A7_9BACT</name>
<accession>A0ABT3G0A7</accession>
<dbReference type="SUPFAM" id="SSF49785">
    <property type="entry name" value="Galactose-binding domain-like"/>
    <property type="match status" value="1"/>
</dbReference>
<feature type="domain" description="LTD" evidence="4">
    <location>
        <begin position="1358"/>
        <end position="1492"/>
    </location>
</feature>
<dbReference type="Pfam" id="PF08757">
    <property type="entry name" value="CotH"/>
    <property type="match status" value="1"/>
</dbReference>
<organism evidence="5 6">
    <name type="scientific">Luteolibacter rhizosphaerae</name>
    <dbReference type="NCBI Taxonomy" id="2989719"/>
    <lineage>
        <taxon>Bacteria</taxon>
        <taxon>Pseudomonadati</taxon>
        <taxon>Verrucomicrobiota</taxon>
        <taxon>Verrucomicrobiia</taxon>
        <taxon>Verrucomicrobiales</taxon>
        <taxon>Verrucomicrobiaceae</taxon>
        <taxon>Luteolibacter</taxon>
    </lineage>
</organism>
<dbReference type="InterPro" id="IPR014867">
    <property type="entry name" value="Spore_coat_CotH_CotH2/3/7"/>
</dbReference>
<dbReference type="InterPro" id="IPR037524">
    <property type="entry name" value="PA14/GLEYA"/>
</dbReference>
<dbReference type="Pfam" id="PF00932">
    <property type="entry name" value="LTD"/>
    <property type="match status" value="2"/>
</dbReference>
<dbReference type="Proteomes" id="UP001165653">
    <property type="component" value="Unassembled WGS sequence"/>
</dbReference>
<dbReference type="PROSITE" id="PS51820">
    <property type="entry name" value="PA14"/>
    <property type="match status" value="1"/>
</dbReference>
<dbReference type="RefSeq" id="WP_264512553.1">
    <property type="nucleotide sequence ID" value="NZ_JAPDDR010000003.1"/>
</dbReference>
<dbReference type="SUPFAM" id="SSF56988">
    <property type="entry name" value="Anthrax protective antigen"/>
    <property type="match status" value="1"/>
</dbReference>
<dbReference type="InterPro" id="IPR018247">
    <property type="entry name" value="EF_Hand_1_Ca_BS"/>
</dbReference>
<reference evidence="5" key="1">
    <citation type="submission" date="2022-10" db="EMBL/GenBank/DDBJ databases">
        <title>Luteolibacter sp. GHJ8, whole genome shotgun sequencing project.</title>
        <authorList>
            <person name="Zhao G."/>
            <person name="Shen L."/>
        </authorList>
    </citation>
    <scope>NUCLEOTIDE SEQUENCE</scope>
    <source>
        <strain evidence="5">GHJ8</strain>
    </source>
</reference>
<keyword evidence="6" id="KW-1185">Reference proteome</keyword>
<gene>
    <name evidence="5" type="ORF">OJ996_06790</name>
</gene>
<dbReference type="SUPFAM" id="SSF74853">
    <property type="entry name" value="Lamin A/C globular tail domain"/>
    <property type="match status" value="1"/>
</dbReference>
<feature type="domain" description="EF-hand" evidence="2">
    <location>
        <begin position="1569"/>
        <end position="1591"/>
    </location>
</feature>
<feature type="signal peptide" evidence="1">
    <location>
        <begin position="1"/>
        <end position="21"/>
    </location>
</feature>
<feature type="domain" description="PA14" evidence="3">
    <location>
        <begin position="208"/>
        <end position="366"/>
    </location>
</feature>
<dbReference type="InterPro" id="IPR001322">
    <property type="entry name" value="Lamin_tail_dom"/>
</dbReference>
<dbReference type="SMART" id="SM00758">
    <property type="entry name" value="PA14"/>
    <property type="match status" value="1"/>
</dbReference>
<evidence type="ECO:0000256" key="1">
    <source>
        <dbReference type="SAM" id="SignalP"/>
    </source>
</evidence>
<dbReference type="InterPro" id="IPR008979">
    <property type="entry name" value="Galactose-bd-like_sf"/>
</dbReference>
<evidence type="ECO:0000313" key="6">
    <source>
        <dbReference type="Proteomes" id="UP001165653"/>
    </source>
</evidence>
<proteinExistence type="predicted"/>
<dbReference type="PROSITE" id="PS51841">
    <property type="entry name" value="LTD"/>
    <property type="match status" value="2"/>
</dbReference>
<protein>
    <submittedName>
        <fullName evidence="5">Lamin tail domain-containing protein</fullName>
    </submittedName>
</protein>
<dbReference type="Gene3D" id="2.60.40.1260">
    <property type="entry name" value="Lamin Tail domain"/>
    <property type="match status" value="1"/>
</dbReference>
<comment type="caution">
    <text evidence="5">The sequence shown here is derived from an EMBL/GenBank/DDBJ whole genome shotgun (WGS) entry which is preliminary data.</text>
</comment>
<dbReference type="InterPro" id="IPR002048">
    <property type="entry name" value="EF_hand_dom"/>
</dbReference>
<sequence>MRPPAAACLALTLLAPLSAVANPVITEFMASNQATIADEDGDFSDWIEVHNPTTAPISLNQWCLTDSASNLARWRFPNVTLAPGEFRIVWASGENRRNPAAPLHTNFSLSAGGEYLALVRPDGVTVQQDFGPEYPAQDGDESYGSLFNSTVLVGPGAATRYRTPTNASDPGSNWNQPGFGDGAWSVGPSGFGHGITVPGITVRQVFRNSSAGTLNTLAATDALLALPPGDPGIISDTTIVDGVVNYLGDGSDGRFGGNSAPPGGSGDNYAIKATGWIEITQAGVYTFGTNSDDGIRVRIDGVAVITDNTSHGPLDFFGTRNLSVGLHSFEVVMFQGNGGNCVEFFAAQGSYSAWDANAFRLVGDTANGGLPATTLQGGASGLIATDTQTLLNGKQGAYFRTPFTSTGPGAATALSLVTRHNDGFAAWLNGTKVASHNVPANPAYNSTANSARGNSDSLRPMGFSLAEHLPLLANGSNVLAIHGMKNTAADASFLLLPELIAGSLDPISPPAYFGSGKASPGWINGTPSSLGKVADTSFSIDRGYFTSPIQVAITTTTPGATIRYTLDGSTPSDTHGLIYSGPLNIAATRTVRACAVKSGWESTDVDTQTYLFLNDVITQSAAPAGWPSTSGTAQVLDYGMDGDIVNNSNLEIGSPGRVKDALSALPAVSIVTDLDNLFNINGSSGIYSNPYARGFAWERPASIEWINPPNGQNPNGSSEFQINAGIRIRGGFSRSTDNPKHSFRAFFRSEYGDSKLLYPLFGRRGAQEFDKIDFRTSQNYSWNFGGDTRNTFLREESARQAQLDMGQPGSRVRYFHLYLNGQYWGLYNLDERTEADYAETYFGGKKEEYDVVKAEGSDADYVIGVTDGNFAAWQDLFNKGETHRASPTNANYFRMMGRAADGVTATADPVLLDPDNLIDYLLLTMWTGNLDGATSAFLGNNKANNWSGSRRRDNNPGQGFRFFVHDFEHSALWTGEDRTGPFDFPAEEANFARSNPMFLHQDLTGNAEYRMRWADRIQKHMFNNGALVPSAWLNRVNKFSADVDQSIIAESARWGDASAPNDPRTRLTWLGALNELLGYHTPRAPIVLNQLRADGLYPAIDAPSISPFGGYHDSGVEAVISGPPSSTLYYMPDGSDPRAIGGALRAGAQVYTPQNSTEALVPWSAASWRYQADGLNLGTAWRNSAYDDSSWPTGTAGLGYPAGVNRTTVIPITYVAPDQKAATCYFRRSFTASNVNGITNLSVQVMYDDAYAVYLNGTRIAGNLPTDPAYNYYSVNVVNDQDSGAITVPPSLLVNGTNVISVEVHQANAQSSDLTMNLSLTATRSNSSSPLFLTGNGERPLRVRARAGSIWSALTEATFLLETEPASPSNLAISEILYHPAEPSSTEISAGFDDAEDFEFVEILNTGNKAVDLQGVYFYGAITFDFTNAPTGRTLAPGARLLVVADLDAFQQRYGTNKPVAGQYSGQLNNAGESLVLYTPGETVIRGVEYSDAPPWPVAADGEGYSLVRRHPNDPAGDADADGWALSGSIGGTPGEADVPASGSFDAWVNSVFTPAQRAAAATSAVSADPDGDGRLNFEEFAFATNPLVADQPRIDFVWQGTAPNRFAALRLLRPETAHGILYELLAADNLAGPWTPISSAPVSNTPAGAGLENAIFSDEAPASGPRRFLRMRAAWAP</sequence>
<evidence type="ECO:0000313" key="5">
    <source>
        <dbReference type="EMBL" id="MCW1913270.1"/>
    </source>
</evidence>
<dbReference type="PROSITE" id="PS50222">
    <property type="entry name" value="EF_HAND_2"/>
    <property type="match status" value="1"/>
</dbReference>
<dbReference type="PROSITE" id="PS00018">
    <property type="entry name" value="EF_HAND_1"/>
    <property type="match status" value="1"/>
</dbReference>
<dbReference type="InterPro" id="IPR059177">
    <property type="entry name" value="GH29D-like_dom"/>
</dbReference>
<dbReference type="Pfam" id="PF07691">
    <property type="entry name" value="PA14"/>
    <property type="match status" value="1"/>
</dbReference>
<dbReference type="Gene3D" id="3.90.182.10">
    <property type="entry name" value="Toxin - Anthrax Protective Antigen,domain 1"/>
    <property type="match status" value="1"/>
</dbReference>
<dbReference type="InterPro" id="IPR036415">
    <property type="entry name" value="Lamin_tail_dom_sf"/>
</dbReference>
<evidence type="ECO:0000259" key="3">
    <source>
        <dbReference type="PROSITE" id="PS51820"/>
    </source>
</evidence>
<feature type="chain" id="PRO_5045524830" evidence="1">
    <location>
        <begin position="22"/>
        <end position="1678"/>
    </location>
</feature>
<dbReference type="InterPro" id="IPR011658">
    <property type="entry name" value="PA14_dom"/>
</dbReference>
<feature type="domain" description="LTD" evidence="4">
    <location>
        <begin position="1"/>
        <end position="138"/>
    </location>
</feature>
<evidence type="ECO:0000259" key="4">
    <source>
        <dbReference type="PROSITE" id="PS51841"/>
    </source>
</evidence>
<dbReference type="EMBL" id="JAPDDR010000003">
    <property type="protein sequence ID" value="MCW1913270.1"/>
    <property type="molecule type" value="Genomic_DNA"/>
</dbReference>